<proteinExistence type="inferred from homology"/>
<keyword evidence="3" id="KW-0281">Fimbrium</keyword>
<dbReference type="RefSeq" id="WP_112168969.1">
    <property type="nucleotide sequence ID" value="NZ_JYDE01000041.1"/>
</dbReference>
<comment type="similarity">
    <text evidence="2">Belongs to the fimbrial protein family.</text>
</comment>
<dbReference type="PANTHER" id="PTHR33420">
    <property type="entry name" value="FIMBRIAL SUBUNIT ELFA-RELATED"/>
    <property type="match status" value="1"/>
</dbReference>
<sequence>MNKKSLVALGLLVAGYSMTASAVSDNTISFQGEVSDQTCEVTVNSDSAPVVLMPTAAASALTTAGSVAGKTSFDIALSGCTAATTATTINTVFSGNLVDTANQGTLTNTGTATNVNLQLLDTDGSAIDLSSTWTSTKGELSLAETDTASSATFFVQYYATDAATAGTVAGSVEYAVSYL</sequence>
<evidence type="ECO:0000313" key="5">
    <source>
        <dbReference type="EMBL" id="RJT16455.1"/>
    </source>
</evidence>
<organism evidence="5 6">
    <name type="scientific">Rahnella inusitata</name>
    <dbReference type="NCBI Taxonomy" id="58169"/>
    <lineage>
        <taxon>Bacteria</taxon>
        <taxon>Pseudomonadati</taxon>
        <taxon>Pseudomonadota</taxon>
        <taxon>Gammaproteobacteria</taxon>
        <taxon>Enterobacterales</taxon>
        <taxon>Yersiniaceae</taxon>
        <taxon>Rahnella</taxon>
    </lineage>
</organism>
<reference evidence="5 6" key="1">
    <citation type="submission" date="2018-09" db="EMBL/GenBank/DDBJ databases">
        <authorList>
            <person name="Le Fleche-Mateos A."/>
        </authorList>
    </citation>
    <scope>NUCLEOTIDE SEQUENCE [LARGE SCALE GENOMIC DNA]</scope>
    <source>
        <strain evidence="5 6">DSM 30078</strain>
    </source>
</reference>
<accession>A0ABX9P9R5</accession>
<evidence type="ECO:0000256" key="4">
    <source>
        <dbReference type="SAM" id="SignalP"/>
    </source>
</evidence>
<dbReference type="Pfam" id="PF16970">
    <property type="entry name" value="FimA"/>
    <property type="match status" value="1"/>
</dbReference>
<dbReference type="SUPFAM" id="SSF49401">
    <property type="entry name" value="Bacterial adhesins"/>
    <property type="match status" value="1"/>
</dbReference>
<dbReference type="InterPro" id="IPR050263">
    <property type="entry name" value="Bact_Fimbrial_Adh_Pro"/>
</dbReference>
<keyword evidence="6" id="KW-1185">Reference proteome</keyword>
<dbReference type="InterPro" id="IPR008966">
    <property type="entry name" value="Adhesion_dom_sf"/>
</dbReference>
<comment type="caution">
    <text evidence="5">The sequence shown here is derived from an EMBL/GenBank/DDBJ whole genome shotgun (WGS) entry which is preliminary data.</text>
</comment>
<feature type="signal peptide" evidence="4">
    <location>
        <begin position="1"/>
        <end position="22"/>
    </location>
</feature>
<name>A0ABX9P9R5_9GAMM</name>
<dbReference type="Gene3D" id="2.60.40.1090">
    <property type="entry name" value="Fimbrial-type adhesion domain"/>
    <property type="match status" value="1"/>
</dbReference>
<evidence type="ECO:0000313" key="6">
    <source>
        <dbReference type="Proteomes" id="UP000284119"/>
    </source>
</evidence>
<dbReference type="EMBL" id="RAHG01000001">
    <property type="protein sequence ID" value="RJT16455.1"/>
    <property type="molecule type" value="Genomic_DNA"/>
</dbReference>
<dbReference type="InterPro" id="IPR039458">
    <property type="entry name" value="FimA-like"/>
</dbReference>
<gene>
    <name evidence="5" type="ORF">D5396_04470</name>
</gene>
<evidence type="ECO:0000256" key="2">
    <source>
        <dbReference type="ARBA" id="ARBA00006671"/>
    </source>
</evidence>
<keyword evidence="4" id="KW-0732">Signal</keyword>
<feature type="chain" id="PRO_5047231994" evidence="4">
    <location>
        <begin position="23"/>
        <end position="179"/>
    </location>
</feature>
<dbReference type="PANTHER" id="PTHR33420:SF10">
    <property type="entry name" value="FIMBRIAE MAJOR SUBUNIT"/>
    <property type="match status" value="1"/>
</dbReference>
<evidence type="ECO:0000256" key="3">
    <source>
        <dbReference type="ARBA" id="ARBA00023263"/>
    </source>
</evidence>
<comment type="subcellular location">
    <subcellularLocation>
        <location evidence="1">Fimbrium</location>
    </subcellularLocation>
</comment>
<dbReference type="Proteomes" id="UP000284119">
    <property type="component" value="Unassembled WGS sequence"/>
</dbReference>
<dbReference type="InterPro" id="IPR036937">
    <property type="entry name" value="Adhesion_dom_fimbrial_sf"/>
</dbReference>
<protein>
    <submittedName>
        <fullName evidence="5">Type 1 fimbrial protein</fullName>
    </submittedName>
</protein>
<evidence type="ECO:0000256" key="1">
    <source>
        <dbReference type="ARBA" id="ARBA00004561"/>
    </source>
</evidence>